<evidence type="ECO:0000313" key="2">
    <source>
        <dbReference type="Proteomes" id="UP000250831"/>
    </source>
</evidence>
<proteinExistence type="predicted"/>
<dbReference type="InterPro" id="IPR025396">
    <property type="entry name" value="DUF4302"/>
</dbReference>
<evidence type="ECO:0000313" key="1">
    <source>
        <dbReference type="EMBL" id="PUV23647.1"/>
    </source>
</evidence>
<dbReference type="Proteomes" id="UP000250831">
    <property type="component" value="Unassembled WGS sequence"/>
</dbReference>
<reference evidence="1 2" key="1">
    <citation type="submission" date="2018-04" db="EMBL/GenBank/DDBJ databases">
        <title>Sphingobacterium sp. M46 Genome.</title>
        <authorList>
            <person name="Cheng J."/>
            <person name="Li Y."/>
        </authorList>
    </citation>
    <scope>NUCLEOTIDE SEQUENCE [LARGE SCALE GENOMIC DNA]</scope>
    <source>
        <strain evidence="1 2">M46</strain>
    </source>
</reference>
<dbReference type="Pfam" id="PF14135">
    <property type="entry name" value="DUF4302"/>
    <property type="match status" value="1"/>
</dbReference>
<gene>
    <name evidence="1" type="ORF">DCO56_17315</name>
</gene>
<dbReference type="AlphaFoldDB" id="A0A363NSD7"/>
<name>A0A363NSD7_9SPHI</name>
<dbReference type="RefSeq" id="WP_108634988.1">
    <property type="nucleotide sequence ID" value="NZ_QCXX01000004.1"/>
</dbReference>
<comment type="caution">
    <text evidence="1">The sequence shown here is derived from an EMBL/GenBank/DDBJ whole genome shotgun (WGS) entry which is preliminary data.</text>
</comment>
<evidence type="ECO:0008006" key="3">
    <source>
        <dbReference type="Google" id="ProtNLM"/>
    </source>
</evidence>
<accession>A0A363NSD7</accession>
<dbReference type="OrthoDB" id="1150854at2"/>
<organism evidence="1 2">
    <name type="scientific">Sphingobacterium athyrii</name>
    <dbReference type="NCBI Taxonomy" id="2152717"/>
    <lineage>
        <taxon>Bacteria</taxon>
        <taxon>Pseudomonadati</taxon>
        <taxon>Bacteroidota</taxon>
        <taxon>Sphingobacteriia</taxon>
        <taxon>Sphingobacteriales</taxon>
        <taxon>Sphingobacteriaceae</taxon>
        <taxon>Sphingobacterium</taxon>
    </lineage>
</organism>
<dbReference type="EMBL" id="QCXX01000004">
    <property type="protein sequence ID" value="PUV23647.1"/>
    <property type="molecule type" value="Genomic_DNA"/>
</dbReference>
<protein>
    <recommendedName>
        <fullName evidence="3">DUF4302 domain-containing protein</fullName>
    </recommendedName>
</protein>
<dbReference type="PROSITE" id="PS51257">
    <property type="entry name" value="PROKAR_LIPOPROTEIN"/>
    <property type="match status" value="1"/>
</dbReference>
<sequence>MKLKYLFFLLLLPALWISSCKRDEDRIFDANATVRMTEAVQQAYTVLQANKAGWMMKFYPSSNQEFGGYTIFTKFISQEEVSVASDPFSGFKTSTYSVNPESGPVLSFDGYNKNIHWFSEPGKDNGGIGADDSGMRGDFEFIVLKATADSVVLKGKKSGSHLVMLPLKGDEFESTSASYQAAANKFKQFGVFNLETKNGESVAMGYSPKMRVFGNPLDQAAKGMAFRVVPGGLEFYEKYTMDGVTFDFLKYIEPTSTYPYGYYTDNGNTFKIVPEVTPINLWFKTNLWSMSYSNVGPIGQVYWNNAKSKLKANGITLNNMYIGNAGVEVLYYVLQNGAVEGAVGHNITPVSGTVDQVRITFTGSLYNVVGFTAAYWTGGLSEFTTPLNGRTFKITSDEVNEPSSVLLTDVAAPTNTFKVFLKDINDPLNN</sequence>
<keyword evidence="2" id="KW-1185">Reference proteome</keyword>